<dbReference type="OrthoDB" id="6118461at2"/>
<reference evidence="3" key="1">
    <citation type="submission" date="2016-11" db="EMBL/GenBank/DDBJ databases">
        <title>Halolamina sediminis sp. nov., an extremely halophilic archaeon isolated from solar salt.</title>
        <authorList>
            <person name="Koh H.-W."/>
            <person name="Rani S."/>
            <person name="Park S.-J."/>
        </authorList>
    </citation>
    <scope>NUCLEOTIDE SEQUENCE [LARGE SCALE GENOMIC DNA]</scope>
    <source>
        <strain evidence="3">Hb3</strain>
    </source>
</reference>
<evidence type="ECO:0000256" key="1">
    <source>
        <dbReference type="SAM" id="Phobius"/>
    </source>
</evidence>
<keyword evidence="1" id="KW-0472">Membrane</keyword>
<gene>
    <name evidence="2" type="ORF">BOX17_10060</name>
</gene>
<dbReference type="AlphaFoldDB" id="A0A1J0VGU6"/>
<evidence type="ECO:0008006" key="4">
    <source>
        <dbReference type="Google" id="ProtNLM"/>
    </source>
</evidence>
<protein>
    <recommendedName>
        <fullName evidence="4">DUF3087 domain-containing protein</fullName>
    </recommendedName>
</protein>
<dbReference type="KEGG" id="hsi:BOX17_10060"/>
<organism evidence="2 3">
    <name type="scientific">Halomonas aestuarii</name>
    <dbReference type="NCBI Taxonomy" id="1897729"/>
    <lineage>
        <taxon>Bacteria</taxon>
        <taxon>Pseudomonadati</taxon>
        <taxon>Pseudomonadota</taxon>
        <taxon>Gammaproteobacteria</taxon>
        <taxon>Oceanospirillales</taxon>
        <taxon>Halomonadaceae</taxon>
        <taxon>Halomonas</taxon>
    </lineage>
</organism>
<evidence type="ECO:0000313" key="3">
    <source>
        <dbReference type="Proteomes" id="UP000181985"/>
    </source>
</evidence>
<dbReference type="Proteomes" id="UP000181985">
    <property type="component" value="Chromosome"/>
</dbReference>
<evidence type="ECO:0000313" key="2">
    <source>
        <dbReference type="EMBL" id="APE31260.1"/>
    </source>
</evidence>
<dbReference type="InterPro" id="IPR021438">
    <property type="entry name" value="DUF3087"/>
</dbReference>
<feature type="transmembrane region" description="Helical" evidence="1">
    <location>
        <begin position="20"/>
        <end position="41"/>
    </location>
</feature>
<dbReference type="RefSeq" id="WP_071944210.1">
    <property type="nucleotide sequence ID" value="NZ_CP018139.1"/>
</dbReference>
<dbReference type="EMBL" id="CP018139">
    <property type="protein sequence ID" value="APE31260.1"/>
    <property type="molecule type" value="Genomic_DNA"/>
</dbReference>
<feature type="transmembrane region" description="Helical" evidence="1">
    <location>
        <begin position="47"/>
        <end position="68"/>
    </location>
</feature>
<keyword evidence="1" id="KW-1133">Transmembrane helix</keyword>
<name>A0A1J0VGU6_9GAMM</name>
<dbReference type="Pfam" id="PF11286">
    <property type="entry name" value="DUF3087"/>
    <property type="match status" value="1"/>
</dbReference>
<sequence>MTFHLEHHDPATYRRLSRLVGLAMAGQLIVFGLLFSQLLIAAFGASFWLNALGVLVGLAATSLVFAVLRQRPWMSGIRYVWRLKHHLARVSAHLPALRRGMGEGDDSALAVLAFYHQGMAQLSELEGRTLDDDAELLAEREVVRHARRENGLPERVEGLDPGDLGAFRKG</sequence>
<accession>A0A1J0VGU6</accession>
<keyword evidence="3" id="KW-1185">Reference proteome</keyword>
<keyword evidence="1" id="KW-0812">Transmembrane</keyword>
<proteinExistence type="predicted"/>